<protein>
    <submittedName>
        <fullName evidence="1">Uncharacterized protein</fullName>
    </submittedName>
</protein>
<comment type="caution">
    <text evidence="1">The sequence shown here is derived from an EMBL/GenBank/DDBJ whole genome shotgun (WGS) entry which is preliminary data.</text>
</comment>
<dbReference type="EMBL" id="JACXAH010000014">
    <property type="protein sequence ID" value="MBD1372854.1"/>
    <property type="molecule type" value="Genomic_DNA"/>
</dbReference>
<evidence type="ECO:0000313" key="2">
    <source>
        <dbReference type="Proteomes" id="UP000661691"/>
    </source>
</evidence>
<accession>A0A926RUV6</accession>
<reference evidence="1" key="1">
    <citation type="submission" date="2020-09" db="EMBL/GenBank/DDBJ databases">
        <title>A novel bacterium of genus Hazenella, isolated from South China Sea.</title>
        <authorList>
            <person name="Huang H."/>
            <person name="Mo K."/>
            <person name="Hu Y."/>
        </authorList>
    </citation>
    <scope>NUCLEOTIDE SEQUENCE</scope>
    <source>
        <strain evidence="1">IB182357</strain>
    </source>
</reference>
<gene>
    <name evidence="1" type="ORF">IC620_10850</name>
</gene>
<organism evidence="1 2">
    <name type="scientific">Polycladospora coralii</name>
    <dbReference type="NCBI Taxonomy" id="2771432"/>
    <lineage>
        <taxon>Bacteria</taxon>
        <taxon>Bacillati</taxon>
        <taxon>Bacillota</taxon>
        <taxon>Bacilli</taxon>
        <taxon>Bacillales</taxon>
        <taxon>Thermoactinomycetaceae</taxon>
        <taxon>Polycladospora</taxon>
    </lineage>
</organism>
<dbReference type="Proteomes" id="UP000661691">
    <property type="component" value="Unassembled WGS sequence"/>
</dbReference>
<dbReference type="AlphaFoldDB" id="A0A926RUV6"/>
<name>A0A926RUV6_9BACL</name>
<sequence>MSSRNFMCSVNTIATVTVAQTAYVQSDTPNENYDLDYHLLLEKHYKQKEWSKREVISIFQGDQQLFHYDLSAKVIRALQKRRDQDQKYQCLILAQTIPDYKALNPTLANTMVKGGVYPEKYFGLTHLGEVAGLTGLDLMQISLDHNRLGIMVMTEYQFIAPLNDTPQFVRYADASVALEVSKGDGAIRIHSVTCLTIPSGDLAQYVTSVCEQIAQENPALDYIIVQNAIPGFSHPLCYTRSEHATVDFRSGDVWVTLAELCKQNPDLIDKQIAMISFDRLHSLSYVILTVQDMPVIQAEQIEGKQVYVNT</sequence>
<proteinExistence type="predicted"/>
<dbReference type="RefSeq" id="WP_191142184.1">
    <property type="nucleotide sequence ID" value="NZ_JACXAH010000014.1"/>
</dbReference>
<keyword evidence="2" id="KW-1185">Reference proteome</keyword>
<evidence type="ECO:0000313" key="1">
    <source>
        <dbReference type="EMBL" id="MBD1372854.1"/>
    </source>
</evidence>